<evidence type="ECO:0000256" key="1">
    <source>
        <dbReference type="SAM" id="Coils"/>
    </source>
</evidence>
<proteinExistence type="predicted"/>
<feature type="coiled-coil region" evidence="1">
    <location>
        <begin position="5"/>
        <end position="32"/>
    </location>
</feature>
<gene>
    <name evidence="2" type="ORF">CCAND93_620018</name>
</gene>
<name>A0A0B7IUZ2_9FLAO</name>
<sequence length="147" mass="17089">MNLNFLQAQQNLENIRLSISKLEDEAMILNKNEKNIDLNFIKDKVNYSPQTLLSFEQLRKSVIQWEQNYLITSSIDGTVSFQNFIETNQYIASGDVVLSIIPNEKKGLVGIMNIPSANSGKIQKNSKVLIKLDNYRYQRIWNYRRKS</sequence>
<accession>A0A0B7IUZ2</accession>
<organism evidence="2 3">
    <name type="scientific">Capnocytophaga canis</name>
    <dbReference type="NCBI Taxonomy" id="1848903"/>
    <lineage>
        <taxon>Bacteria</taxon>
        <taxon>Pseudomonadati</taxon>
        <taxon>Bacteroidota</taxon>
        <taxon>Flavobacteriia</taxon>
        <taxon>Flavobacteriales</taxon>
        <taxon>Flavobacteriaceae</taxon>
        <taxon>Capnocytophaga</taxon>
    </lineage>
</organism>
<evidence type="ECO:0000313" key="3">
    <source>
        <dbReference type="Proteomes" id="UP000038200"/>
    </source>
</evidence>
<dbReference type="STRING" id="1848903.CCAND38_330003"/>
<dbReference type="AlphaFoldDB" id="A0A0B7IUZ2"/>
<dbReference type="EMBL" id="CDOL01000253">
    <property type="protein sequence ID" value="CEN53902.1"/>
    <property type="molecule type" value="Genomic_DNA"/>
</dbReference>
<dbReference type="RefSeq" id="WP_052461565.1">
    <property type="nucleotide sequence ID" value="NZ_CDOL01000253.1"/>
</dbReference>
<keyword evidence="1" id="KW-0175">Coiled coil</keyword>
<reference evidence="2 3" key="1">
    <citation type="submission" date="2015-01" db="EMBL/GenBank/DDBJ databases">
        <authorList>
            <person name="Xiang T."/>
            <person name="Song Y."/>
            <person name="Huang L."/>
            <person name="Wang B."/>
            <person name="Wu P."/>
        </authorList>
    </citation>
    <scope>NUCLEOTIDE SEQUENCE [LARGE SCALE GENOMIC DNA]</scope>
    <source>
        <strain evidence="2 3">CcD93</strain>
    </source>
</reference>
<dbReference type="Proteomes" id="UP000038200">
    <property type="component" value="Unassembled WGS sequence"/>
</dbReference>
<evidence type="ECO:0000313" key="2">
    <source>
        <dbReference type="EMBL" id="CEN53902.1"/>
    </source>
</evidence>
<protein>
    <submittedName>
        <fullName evidence="2">Uncharacterized protein</fullName>
    </submittedName>
</protein>